<dbReference type="InterPro" id="IPR044788">
    <property type="entry name" value="X8_dom_prot"/>
</dbReference>
<dbReference type="EC" id="3.2.1.39" evidence="4"/>
<reference evidence="4" key="1">
    <citation type="submission" date="2019-08" db="EMBL/GenBank/DDBJ databases">
        <title>Reference gene set and small RNA set construction with multiple tissues from Davidia involucrata Baill.</title>
        <authorList>
            <person name="Yang H."/>
            <person name="Zhou C."/>
            <person name="Li G."/>
            <person name="Wang J."/>
            <person name="Gao P."/>
            <person name="Wang M."/>
            <person name="Wang R."/>
            <person name="Zhao Y."/>
        </authorList>
    </citation>
    <scope>NUCLEOTIDE SEQUENCE</scope>
    <source>
        <tissue evidence="4">Mixed with DoveR01_LX</tissue>
    </source>
</reference>
<protein>
    <submittedName>
        <fullName evidence="4">Putative glucan endo-1,3-beta-D-glucosidase-like</fullName>
        <ecNumber evidence="4">3.2.1.39</ecNumber>
    </submittedName>
</protein>
<sequence>MADSVLSLPILSFLLLFLCFNSGGILRLAYGQAPGQGSWCMAKPSSSNEALLENINYACDIVDCSIIQNGGPCFYPDSLMNHASVAMNLYYQKEGRNLWNCDFKKSGVVVVTDPSYDDCKYVYAQSISIFKLLFL</sequence>
<dbReference type="InterPro" id="IPR012946">
    <property type="entry name" value="X8"/>
</dbReference>
<dbReference type="PANTHER" id="PTHR31044:SF130">
    <property type="entry name" value="CARBOHYDRATE-BINDING X8 DOMAIN SUPERFAMILY PROTEIN"/>
    <property type="match status" value="1"/>
</dbReference>
<proteinExistence type="predicted"/>
<keyword evidence="1 2" id="KW-0732">Signal</keyword>
<feature type="domain" description="X8" evidence="3">
    <location>
        <begin position="38"/>
        <end position="121"/>
    </location>
</feature>
<accession>A0A5B7BQA7</accession>
<dbReference type="Gene3D" id="1.20.58.1040">
    <property type="match status" value="1"/>
</dbReference>
<evidence type="ECO:0000259" key="3">
    <source>
        <dbReference type="SMART" id="SM00768"/>
    </source>
</evidence>
<feature type="signal peptide" evidence="2">
    <location>
        <begin position="1"/>
        <end position="31"/>
    </location>
</feature>
<dbReference type="GO" id="GO:0042973">
    <property type="term" value="F:glucan endo-1,3-beta-D-glucosidase activity"/>
    <property type="evidence" value="ECO:0007669"/>
    <property type="project" value="UniProtKB-EC"/>
</dbReference>
<keyword evidence="4" id="KW-0326">Glycosidase</keyword>
<evidence type="ECO:0000256" key="1">
    <source>
        <dbReference type="ARBA" id="ARBA00022729"/>
    </source>
</evidence>
<dbReference type="Pfam" id="PF07983">
    <property type="entry name" value="X8"/>
    <property type="match status" value="1"/>
</dbReference>
<dbReference type="AlphaFoldDB" id="A0A5B7BQA7"/>
<dbReference type="PANTHER" id="PTHR31044">
    <property type="entry name" value="BETA-1,3 GLUCANASE"/>
    <property type="match status" value="1"/>
</dbReference>
<dbReference type="EMBL" id="GHES01040105">
    <property type="protein sequence ID" value="MPA70664.1"/>
    <property type="molecule type" value="Transcribed_RNA"/>
</dbReference>
<organism evidence="4">
    <name type="scientific">Davidia involucrata</name>
    <name type="common">Dove tree</name>
    <dbReference type="NCBI Taxonomy" id="16924"/>
    <lineage>
        <taxon>Eukaryota</taxon>
        <taxon>Viridiplantae</taxon>
        <taxon>Streptophyta</taxon>
        <taxon>Embryophyta</taxon>
        <taxon>Tracheophyta</taxon>
        <taxon>Spermatophyta</taxon>
        <taxon>Magnoliopsida</taxon>
        <taxon>eudicotyledons</taxon>
        <taxon>Gunneridae</taxon>
        <taxon>Pentapetalae</taxon>
        <taxon>asterids</taxon>
        <taxon>Cornales</taxon>
        <taxon>Nyssaceae</taxon>
        <taxon>Davidia</taxon>
    </lineage>
</organism>
<evidence type="ECO:0000256" key="2">
    <source>
        <dbReference type="SAM" id="SignalP"/>
    </source>
</evidence>
<keyword evidence="4" id="KW-0378">Hydrolase</keyword>
<dbReference type="SMART" id="SM00768">
    <property type="entry name" value="X8"/>
    <property type="match status" value="1"/>
</dbReference>
<feature type="chain" id="PRO_5023055184" evidence="2">
    <location>
        <begin position="32"/>
        <end position="135"/>
    </location>
</feature>
<evidence type="ECO:0000313" key="4">
    <source>
        <dbReference type="EMBL" id="MPA70664.1"/>
    </source>
</evidence>
<name>A0A5B7BQA7_DAVIN</name>
<dbReference type="GO" id="GO:0009506">
    <property type="term" value="C:plasmodesma"/>
    <property type="evidence" value="ECO:0007669"/>
    <property type="project" value="UniProtKB-ARBA"/>
</dbReference>
<gene>
    <name evidence="4" type="ORF">Din_040105</name>
</gene>